<reference evidence="2" key="1">
    <citation type="submission" date="2016-11" db="UniProtKB">
        <authorList>
            <consortium name="WormBaseParasite"/>
        </authorList>
    </citation>
    <scope>IDENTIFICATION</scope>
</reference>
<keyword evidence="1" id="KW-1185">Reference proteome</keyword>
<dbReference type="AlphaFoldDB" id="A0A1I8ASG5"/>
<dbReference type="Proteomes" id="UP000095287">
    <property type="component" value="Unplaced"/>
</dbReference>
<evidence type="ECO:0000313" key="2">
    <source>
        <dbReference type="WBParaSite" id="L893_g9006.t1"/>
    </source>
</evidence>
<proteinExistence type="predicted"/>
<dbReference type="WBParaSite" id="L893_g9006.t1">
    <property type="protein sequence ID" value="L893_g9006.t1"/>
    <property type="gene ID" value="L893_g9006"/>
</dbReference>
<evidence type="ECO:0000313" key="1">
    <source>
        <dbReference type="Proteomes" id="UP000095287"/>
    </source>
</evidence>
<accession>A0A1I8ASG5</accession>
<organism evidence="1 2">
    <name type="scientific">Steinernema glaseri</name>
    <dbReference type="NCBI Taxonomy" id="37863"/>
    <lineage>
        <taxon>Eukaryota</taxon>
        <taxon>Metazoa</taxon>
        <taxon>Ecdysozoa</taxon>
        <taxon>Nematoda</taxon>
        <taxon>Chromadorea</taxon>
        <taxon>Rhabditida</taxon>
        <taxon>Tylenchina</taxon>
        <taxon>Panagrolaimomorpha</taxon>
        <taxon>Strongyloidoidea</taxon>
        <taxon>Steinernematidae</taxon>
        <taxon>Steinernema</taxon>
    </lineage>
</organism>
<sequence length="40" mass="4216">MQGGLWRLTIKLRRPDVKLNPSSGQDAGGGAPEVAELIIA</sequence>
<protein>
    <submittedName>
        <fullName evidence="2">Transposase</fullName>
    </submittedName>
</protein>
<name>A0A1I8ASG5_9BILA</name>